<dbReference type="GO" id="GO:0022857">
    <property type="term" value="F:transmembrane transporter activity"/>
    <property type="evidence" value="ECO:0007669"/>
    <property type="project" value="InterPro"/>
</dbReference>
<dbReference type="Gene3D" id="1.20.1250.20">
    <property type="entry name" value="MFS general substrate transporter like domains"/>
    <property type="match status" value="2"/>
</dbReference>
<feature type="transmembrane region" description="Helical" evidence="6">
    <location>
        <begin position="370"/>
        <end position="388"/>
    </location>
</feature>
<dbReference type="InterPro" id="IPR011701">
    <property type="entry name" value="MFS"/>
</dbReference>
<comment type="subcellular location">
    <subcellularLocation>
        <location evidence="1">Cell membrane</location>
        <topology evidence="1">Multi-pass membrane protein</topology>
    </subcellularLocation>
</comment>
<sequence length="430" mass="46025">MPGKIEQRMHIKLASPFIMEMWVIIFLVEFVKGSLLVALLPVYMENILGLSVTVVGFAFALQYLGDNLFRSPSGWIMERIGYRWAMTGALLLILVAVGMIVYAKDAVSLSVACLILGIGTSPLWPCVMTGITELAGLTKSGSSGAAMGAVEMASLAGTGIGPITVNFLMDHGGKSYQAAFLFLLGCAVLVVVVALFLPKRIGPSAPHVVRDMDATVSEVAVPAKKLRPLESLRRTLHQVRTTLKVSRLLYPALFLQAFAIGLMTPVVTLFARTELHVTPNQFSLLLIAGGGITVLALIPAGRLVDRIGTTVFLNIGFLLAAVSLALFSQVRWLPFAFGAVALVGISYALILPAWNAFLAQQVPKGERGTVWGLFLTLQGSGMVAGPVLSGKLWDSVGHGVPFLASAVVMVLLFVLHLLIVHRTKLKLKLS</sequence>
<keyword evidence="4 6" id="KW-1133">Transmembrane helix</keyword>
<dbReference type="PANTHER" id="PTHR23518:SF2">
    <property type="entry name" value="MAJOR FACILITATOR SUPERFAMILY TRANSPORTER"/>
    <property type="match status" value="1"/>
</dbReference>
<dbReference type="GO" id="GO:0005886">
    <property type="term" value="C:plasma membrane"/>
    <property type="evidence" value="ECO:0007669"/>
    <property type="project" value="UniProtKB-SubCell"/>
</dbReference>
<evidence type="ECO:0000256" key="2">
    <source>
        <dbReference type="ARBA" id="ARBA00022448"/>
    </source>
</evidence>
<dbReference type="InterPro" id="IPR036259">
    <property type="entry name" value="MFS_trans_sf"/>
</dbReference>
<feature type="transmembrane region" description="Helical" evidence="6">
    <location>
        <begin position="311"/>
        <end position="330"/>
    </location>
</feature>
<feature type="transmembrane region" description="Helical" evidence="6">
    <location>
        <begin position="336"/>
        <end position="358"/>
    </location>
</feature>
<dbReference type="PROSITE" id="PS50850">
    <property type="entry name" value="MFS"/>
    <property type="match status" value="1"/>
</dbReference>
<feature type="transmembrane region" description="Helical" evidence="6">
    <location>
        <begin position="400"/>
        <end position="420"/>
    </location>
</feature>
<dbReference type="Proteomes" id="UP000249890">
    <property type="component" value="Chromosome"/>
</dbReference>
<reference evidence="8 9" key="1">
    <citation type="submission" date="2017-06" db="EMBL/GenBank/DDBJ databases">
        <title>Complete genome sequence of Paenibacillus donghaensis KCTC 13049T isolated from East Sea sediment, South Korea.</title>
        <authorList>
            <person name="Jung B.K."/>
            <person name="Hong S.-J."/>
            <person name="Shin J.-H."/>
        </authorList>
    </citation>
    <scope>NUCLEOTIDE SEQUENCE [LARGE SCALE GENOMIC DNA]</scope>
    <source>
        <strain evidence="8 9">KCTC 13049</strain>
    </source>
</reference>
<evidence type="ECO:0000259" key="7">
    <source>
        <dbReference type="PROSITE" id="PS50850"/>
    </source>
</evidence>
<evidence type="ECO:0000256" key="1">
    <source>
        <dbReference type="ARBA" id="ARBA00004651"/>
    </source>
</evidence>
<feature type="domain" description="Major facilitator superfamily (MFS) profile" evidence="7">
    <location>
        <begin position="17"/>
        <end position="424"/>
    </location>
</feature>
<feature type="transmembrane region" description="Helical" evidence="6">
    <location>
        <begin position="109"/>
        <end position="132"/>
    </location>
</feature>
<evidence type="ECO:0000256" key="3">
    <source>
        <dbReference type="ARBA" id="ARBA00022692"/>
    </source>
</evidence>
<dbReference type="EMBL" id="CP021780">
    <property type="protein sequence ID" value="ASA21000.1"/>
    <property type="molecule type" value="Genomic_DNA"/>
</dbReference>
<keyword evidence="3 6" id="KW-0812">Transmembrane</keyword>
<evidence type="ECO:0000313" key="8">
    <source>
        <dbReference type="EMBL" id="ASA21000.1"/>
    </source>
</evidence>
<name>A0A2Z2KD74_9BACL</name>
<evidence type="ECO:0000256" key="4">
    <source>
        <dbReference type="ARBA" id="ARBA00022989"/>
    </source>
</evidence>
<evidence type="ECO:0000256" key="6">
    <source>
        <dbReference type="SAM" id="Phobius"/>
    </source>
</evidence>
<dbReference type="AlphaFoldDB" id="A0A2Z2KD74"/>
<dbReference type="InterPro" id="IPR020846">
    <property type="entry name" value="MFS_dom"/>
</dbReference>
<feature type="transmembrane region" description="Helical" evidence="6">
    <location>
        <begin position="248"/>
        <end position="270"/>
    </location>
</feature>
<feature type="transmembrane region" description="Helical" evidence="6">
    <location>
        <begin position="84"/>
        <end position="103"/>
    </location>
</feature>
<gene>
    <name evidence="8" type="ORF">B9T62_09495</name>
</gene>
<dbReference type="RefSeq" id="WP_087915015.1">
    <property type="nucleotide sequence ID" value="NZ_CP021780.1"/>
</dbReference>
<proteinExistence type="predicted"/>
<dbReference type="PANTHER" id="PTHR23518">
    <property type="entry name" value="C-METHYLTRANSFERASE"/>
    <property type="match status" value="1"/>
</dbReference>
<dbReference type="KEGG" id="pdh:B9T62_09495"/>
<feature type="transmembrane region" description="Helical" evidence="6">
    <location>
        <begin position="175"/>
        <end position="197"/>
    </location>
</feature>
<dbReference type="OrthoDB" id="9815817at2"/>
<dbReference type="CDD" id="cd17325">
    <property type="entry name" value="MFS_MdtG_SLC18_like"/>
    <property type="match status" value="1"/>
</dbReference>
<protein>
    <submittedName>
        <fullName evidence="8">MFS transporter</fullName>
    </submittedName>
</protein>
<dbReference type="SUPFAM" id="SSF103473">
    <property type="entry name" value="MFS general substrate transporter"/>
    <property type="match status" value="1"/>
</dbReference>
<feature type="transmembrane region" description="Helical" evidence="6">
    <location>
        <begin position="282"/>
        <end position="304"/>
    </location>
</feature>
<dbReference type="Pfam" id="PF07690">
    <property type="entry name" value="MFS_1"/>
    <property type="match status" value="2"/>
</dbReference>
<organism evidence="8 9">
    <name type="scientific">Paenibacillus donghaensis</name>
    <dbReference type="NCBI Taxonomy" id="414771"/>
    <lineage>
        <taxon>Bacteria</taxon>
        <taxon>Bacillati</taxon>
        <taxon>Bacillota</taxon>
        <taxon>Bacilli</taxon>
        <taxon>Bacillales</taxon>
        <taxon>Paenibacillaceae</taxon>
        <taxon>Paenibacillus</taxon>
    </lineage>
</organism>
<accession>A0A2Z2KD74</accession>
<feature type="transmembrane region" description="Helical" evidence="6">
    <location>
        <begin position="21"/>
        <end position="41"/>
    </location>
</feature>
<evidence type="ECO:0000256" key="5">
    <source>
        <dbReference type="ARBA" id="ARBA00023136"/>
    </source>
</evidence>
<keyword evidence="9" id="KW-1185">Reference proteome</keyword>
<evidence type="ECO:0000313" key="9">
    <source>
        <dbReference type="Proteomes" id="UP000249890"/>
    </source>
</evidence>
<keyword evidence="5 6" id="KW-0472">Membrane</keyword>
<feature type="transmembrane region" description="Helical" evidence="6">
    <location>
        <begin position="47"/>
        <end position="64"/>
    </location>
</feature>
<keyword evidence="2" id="KW-0813">Transport</keyword>